<evidence type="ECO:0000313" key="6">
    <source>
        <dbReference type="Proteomes" id="UP001299068"/>
    </source>
</evidence>
<gene>
    <name evidence="5" type="primary">accB</name>
    <name evidence="5" type="ORF">K5V21_08320</name>
</gene>
<dbReference type="Pfam" id="PF00364">
    <property type="entry name" value="Biotin_lipoyl"/>
    <property type="match status" value="1"/>
</dbReference>
<keyword evidence="3" id="KW-0444">Lipid biosynthesis</keyword>
<evidence type="ECO:0000256" key="3">
    <source>
        <dbReference type="RuleBase" id="RU364072"/>
    </source>
</evidence>
<evidence type="ECO:0000259" key="4">
    <source>
        <dbReference type="PROSITE" id="PS50968"/>
    </source>
</evidence>
<dbReference type="CDD" id="cd06850">
    <property type="entry name" value="biotinyl_domain"/>
    <property type="match status" value="1"/>
</dbReference>
<comment type="pathway">
    <text evidence="3">Lipid metabolism; fatty acid biosynthesis.</text>
</comment>
<keyword evidence="6" id="KW-1185">Reference proteome</keyword>
<dbReference type="SUPFAM" id="SSF51230">
    <property type="entry name" value="Single hybrid motif"/>
    <property type="match status" value="1"/>
</dbReference>
<dbReference type="InterPro" id="IPR000089">
    <property type="entry name" value="Biotin_lipoyl"/>
</dbReference>
<dbReference type="PROSITE" id="PS50968">
    <property type="entry name" value="BIOTINYL_LIPOYL"/>
    <property type="match status" value="1"/>
</dbReference>
<dbReference type="GO" id="GO:0003989">
    <property type="term" value="F:acetyl-CoA carboxylase activity"/>
    <property type="evidence" value="ECO:0007669"/>
    <property type="project" value="UniProtKB-EC"/>
</dbReference>
<organism evidence="5 6">
    <name type="scientific">Clostridium sardiniense</name>
    <name type="common">Clostridium absonum</name>
    <dbReference type="NCBI Taxonomy" id="29369"/>
    <lineage>
        <taxon>Bacteria</taxon>
        <taxon>Bacillati</taxon>
        <taxon>Bacillota</taxon>
        <taxon>Clostridia</taxon>
        <taxon>Eubacteriales</taxon>
        <taxon>Clostridiaceae</taxon>
        <taxon>Clostridium</taxon>
    </lineage>
</organism>
<dbReference type="EMBL" id="JAIKTU010000006">
    <property type="protein sequence ID" value="MBY0755460.1"/>
    <property type="molecule type" value="Genomic_DNA"/>
</dbReference>
<dbReference type="InterPro" id="IPR011053">
    <property type="entry name" value="Single_hybrid_motif"/>
</dbReference>
<dbReference type="InterPro" id="IPR001249">
    <property type="entry name" value="AcCoA_biotinCC"/>
</dbReference>
<keyword evidence="3" id="KW-0276">Fatty acid metabolism</keyword>
<reference evidence="5 6" key="1">
    <citation type="journal article" date="2021" name="Cell Host Microbe">
        <title>in vivo commensal control of Clostridioides difficile virulence.</title>
        <authorList>
            <person name="Girinathan B.P."/>
            <person name="Dibenedetto N."/>
            <person name="Worley J.N."/>
            <person name="Peltier J."/>
            <person name="Arrieta-Ortiz M.L."/>
            <person name="Rupa Christinal Immanuel S."/>
            <person name="Lavin R."/>
            <person name="Delaney M.L."/>
            <person name="Cummins C."/>
            <person name="Hoffmann M."/>
            <person name="Luo Y."/>
            <person name="Gonzalez-Escalona N."/>
            <person name="Allard M."/>
            <person name="Onderdonk A.B."/>
            <person name="Gerber G.K."/>
            <person name="Sonenshein A.L."/>
            <person name="Baliga N."/>
            <person name="Dupuy B."/>
            <person name="Bry L."/>
        </authorList>
    </citation>
    <scope>NUCLEOTIDE SEQUENCE [LARGE SCALE GENOMIC DNA]</scope>
    <source>
        <strain evidence="5 6">DSM 599</strain>
    </source>
</reference>
<comment type="caution">
    <text evidence="5">The sequence shown here is derived from an EMBL/GenBank/DDBJ whole genome shotgun (WGS) entry which is preliminary data.</text>
</comment>
<dbReference type="PRINTS" id="PR01071">
    <property type="entry name" value="ACOABIOTINCC"/>
</dbReference>
<accession>A0ABS7KXB4</accession>
<protein>
    <recommendedName>
        <fullName evidence="1 3">Biotin carboxyl carrier protein of acetyl-CoA carboxylase</fullName>
    </recommendedName>
</protein>
<keyword evidence="3" id="KW-0275">Fatty acid biosynthesis</keyword>
<keyword evidence="5" id="KW-0436">Ligase</keyword>
<dbReference type="InterPro" id="IPR050709">
    <property type="entry name" value="Biotin_Carboxyl_Carrier/Decarb"/>
</dbReference>
<feature type="domain" description="Lipoyl-binding" evidence="4">
    <location>
        <begin position="83"/>
        <end position="159"/>
    </location>
</feature>
<keyword evidence="3" id="KW-0443">Lipid metabolism</keyword>
<comment type="function">
    <text evidence="3">This protein is a component of the acetyl coenzyme A carboxylase complex; first, biotin carboxylase catalyzes the carboxylation of the carrier protein and then the transcarboxylase transfers the carboxyl group to form malonyl-CoA.</text>
</comment>
<dbReference type="NCBIfam" id="TIGR00531">
    <property type="entry name" value="BCCP"/>
    <property type="match status" value="1"/>
</dbReference>
<evidence type="ECO:0000256" key="2">
    <source>
        <dbReference type="ARBA" id="ARBA00023267"/>
    </source>
</evidence>
<sequence length="162" mass="17963">MNINEVKELIKLINTSELAYFEYKSGDSHIKMDKSLTRGLNVSPSKEVKGETVTEKIHSEKMISEVIDEVKEEVKEEPQDIEGTVVTSPMVGTFYGSPSPDSDSFVKVGDNVKKGSVLCIIEAMKLMNEIESEVSGSIVQVLVKDGDMVEYGTPLFKIREDV</sequence>
<dbReference type="RefSeq" id="WP_221860786.1">
    <property type="nucleotide sequence ID" value="NZ_JAIKTU010000006.1"/>
</dbReference>
<dbReference type="Proteomes" id="UP001299068">
    <property type="component" value="Unassembled WGS sequence"/>
</dbReference>
<evidence type="ECO:0000256" key="1">
    <source>
        <dbReference type="ARBA" id="ARBA00017562"/>
    </source>
</evidence>
<evidence type="ECO:0000313" key="5">
    <source>
        <dbReference type="EMBL" id="MBY0755460.1"/>
    </source>
</evidence>
<dbReference type="Gene3D" id="2.40.50.100">
    <property type="match status" value="1"/>
</dbReference>
<keyword evidence="2 3" id="KW-0092">Biotin</keyword>
<dbReference type="PANTHER" id="PTHR45266:SF3">
    <property type="entry name" value="OXALOACETATE DECARBOXYLASE ALPHA CHAIN"/>
    <property type="match status" value="1"/>
</dbReference>
<dbReference type="PANTHER" id="PTHR45266">
    <property type="entry name" value="OXALOACETATE DECARBOXYLASE ALPHA CHAIN"/>
    <property type="match status" value="1"/>
</dbReference>
<proteinExistence type="predicted"/>
<name>A0ABS7KXB4_CLOSR</name>